<reference evidence="3" key="1">
    <citation type="submission" date="2011-07" db="EMBL/GenBank/DDBJ databases">
        <title>Divergent evolution of antigenic variation in African trypanosomes.</title>
        <authorList>
            <person name="Jackson A.P."/>
            <person name="Berry A."/>
            <person name="Allison H.C."/>
            <person name="Burton P."/>
            <person name="Anderson J."/>
            <person name="Aslett M."/>
            <person name="Brown R."/>
            <person name="Corton N."/>
            <person name="Harris D."/>
            <person name="Hauser H."/>
            <person name="Gamble J."/>
            <person name="Gilderthorp R."/>
            <person name="McQuillan J."/>
            <person name="Quail M.A."/>
            <person name="Sanders M."/>
            <person name="Van Tonder A."/>
            <person name="Ginger M.L."/>
            <person name="Donelson J.E."/>
            <person name="Field M.C."/>
            <person name="Barry J.D."/>
            <person name="Berriman M."/>
            <person name="Hertz-Fowler C."/>
        </authorList>
    </citation>
    <scope>NUCLEOTIDE SEQUENCE [LARGE SCALE GENOMIC DNA]</scope>
    <source>
        <strain evidence="3">IL3000</strain>
    </source>
</reference>
<gene>
    <name evidence="2" type="ORF">TCIL3000_0_38460</name>
</gene>
<comment type="caution">
    <text evidence="2">The sequence shown here is derived from an EMBL/GenBank/DDBJ whole genome shotgun (WGS) entry which is preliminary data.</text>
</comment>
<dbReference type="Proteomes" id="UP000000702">
    <property type="component" value="Unassembled WGS sequence"/>
</dbReference>
<dbReference type="EMBL" id="CAEQ01000991">
    <property type="protein sequence ID" value="CCD13030.1"/>
    <property type="molecule type" value="Genomic_DNA"/>
</dbReference>
<evidence type="ECO:0000313" key="3">
    <source>
        <dbReference type="Proteomes" id="UP000000702"/>
    </source>
</evidence>
<keyword evidence="1" id="KW-1133">Transmembrane helix</keyword>
<accession>F9W765</accession>
<dbReference type="VEuPathDB" id="TriTrypDB:TcIL3000_0_38460"/>
<sequence>MLDLTTKSAMYILLGMIFFVSAILAIVICIEKRRIAAAMQRRRRLQEEADRNATGEQLLRRLMRQAIQMLLTHKLVDEGIPLASSFGVLEVMADRELRSNRNRGRPPRLTMADGTRDTITGVVRRARAAGPLPDSPPGPALMELLEALRERQQREAATQPFSESDRTPLEELIDGLVKAEEEVRSAEIEKEMETFSDPNQAYGVAAPYTPNPANKCIRYVMSSGKNNASAFAS</sequence>
<evidence type="ECO:0000256" key="1">
    <source>
        <dbReference type="SAM" id="Phobius"/>
    </source>
</evidence>
<dbReference type="AlphaFoldDB" id="F9W765"/>
<reference evidence="2 3" key="2">
    <citation type="journal article" date="2012" name="Proc. Natl. Acad. Sci. U.S.A.">
        <title>Antigenic diversity is generated by distinct evolutionary mechanisms in African trypanosome species.</title>
        <authorList>
            <person name="Jackson A.P."/>
            <person name="Berry A."/>
            <person name="Aslett M."/>
            <person name="Allison H.C."/>
            <person name="Burton P."/>
            <person name="Vavrova-Anderson J."/>
            <person name="Brown R."/>
            <person name="Browne H."/>
            <person name="Corton N."/>
            <person name="Hauser H."/>
            <person name="Gamble J."/>
            <person name="Gilderthorp R."/>
            <person name="Marcello L."/>
            <person name="McQuillan J."/>
            <person name="Otto T.D."/>
            <person name="Quail M.A."/>
            <person name="Sanders M.J."/>
            <person name="van Tonder A."/>
            <person name="Ginger M.L."/>
            <person name="Field M.C."/>
            <person name="Barry J.D."/>
            <person name="Hertz-Fowler C."/>
            <person name="Berriman M."/>
        </authorList>
    </citation>
    <scope>NUCLEOTIDE SEQUENCE [LARGE SCALE GENOMIC DNA]</scope>
    <source>
        <strain evidence="2 3">IL3000</strain>
    </source>
</reference>
<evidence type="ECO:0000313" key="2">
    <source>
        <dbReference type="EMBL" id="CCD13030.1"/>
    </source>
</evidence>
<organism evidence="2 3">
    <name type="scientific">Trypanosoma congolense (strain IL3000)</name>
    <dbReference type="NCBI Taxonomy" id="1068625"/>
    <lineage>
        <taxon>Eukaryota</taxon>
        <taxon>Discoba</taxon>
        <taxon>Euglenozoa</taxon>
        <taxon>Kinetoplastea</taxon>
        <taxon>Metakinetoplastina</taxon>
        <taxon>Trypanosomatida</taxon>
        <taxon>Trypanosomatidae</taxon>
        <taxon>Trypanosoma</taxon>
        <taxon>Nannomonas</taxon>
    </lineage>
</organism>
<protein>
    <submittedName>
        <fullName evidence="2">WGS project CAEQ00000000 data, annotated contig 1575</fullName>
    </submittedName>
</protein>
<keyword evidence="1" id="KW-0812">Transmembrane</keyword>
<keyword evidence="1" id="KW-0472">Membrane</keyword>
<keyword evidence="3" id="KW-1185">Reference proteome</keyword>
<proteinExistence type="predicted"/>
<feature type="transmembrane region" description="Helical" evidence="1">
    <location>
        <begin position="12"/>
        <end position="30"/>
    </location>
</feature>
<name>F9W765_TRYCI</name>